<evidence type="ECO:0000313" key="1">
    <source>
        <dbReference type="EMBL" id="SHJ98872.1"/>
    </source>
</evidence>
<sequence>MTGVAKQGCRPGCGACCIAPSISSPIPGMPDGKPAGVRCVQLTDDNLCRLFGDPARPAVCERFDYDRELCGDHREQALTLIASLETASST</sequence>
<dbReference type="AlphaFoldDB" id="A0A1M6NTF6"/>
<dbReference type="InterPro" id="IPR005358">
    <property type="entry name" value="Puta_zinc/iron-chelating_dom"/>
</dbReference>
<dbReference type="RefSeq" id="WP_073292047.1">
    <property type="nucleotide sequence ID" value="NZ_BDEO01000001.1"/>
</dbReference>
<reference evidence="2" key="1">
    <citation type="submission" date="2016-11" db="EMBL/GenBank/DDBJ databases">
        <authorList>
            <person name="Varghese N."/>
            <person name="Submissions S."/>
        </authorList>
    </citation>
    <scope>NUCLEOTIDE SEQUENCE [LARGE SCALE GENOMIC DNA]</scope>
    <source>
        <strain evidence="2">ALO Sharm</strain>
    </source>
</reference>
<dbReference type="EMBL" id="FRAL01000001">
    <property type="protein sequence ID" value="SHJ98872.1"/>
    <property type="molecule type" value="Genomic_DNA"/>
</dbReference>
<dbReference type="PANTHER" id="PTHR36931">
    <property type="entry name" value="UPF0153 PROTEIN YEIW"/>
    <property type="match status" value="1"/>
</dbReference>
<protein>
    <recommendedName>
        <fullName evidence="3">Zinc-or iron-chelating domain-containing protein</fullName>
    </recommendedName>
</protein>
<name>A0A1M6NTF6_9GAMM</name>
<dbReference type="Proteomes" id="UP000184248">
    <property type="component" value="Unassembled WGS sequence"/>
</dbReference>
<dbReference type="InterPro" id="IPR052572">
    <property type="entry name" value="UPF0153_domain"/>
</dbReference>
<evidence type="ECO:0008006" key="3">
    <source>
        <dbReference type="Google" id="ProtNLM"/>
    </source>
</evidence>
<keyword evidence="2" id="KW-1185">Reference proteome</keyword>
<evidence type="ECO:0000313" key="2">
    <source>
        <dbReference type="Proteomes" id="UP000184248"/>
    </source>
</evidence>
<organism evidence="1 2">
    <name type="scientific">Halomonas caseinilytica</name>
    <dbReference type="NCBI Taxonomy" id="438744"/>
    <lineage>
        <taxon>Bacteria</taxon>
        <taxon>Pseudomonadati</taxon>
        <taxon>Pseudomonadota</taxon>
        <taxon>Gammaproteobacteria</taxon>
        <taxon>Oceanospirillales</taxon>
        <taxon>Halomonadaceae</taxon>
        <taxon>Halomonas</taxon>
    </lineage>
</organism>
<gene>
    <name evidence="1" type="ORF">SAMN05192556_101506</name>
</gene>
<proteinExistence type="predicted"/>
<accession>A0A1M6NTF6</accession>
<dbReference type="OrthoDB" id="9803986at2"/>
<dbReference type="Pfam" id="PF03692">
    <property type="entry name" value="CxxCxxCC"/>
    <property type="match status" value="1"/>
</dbReference>
<dbReference type="PANTHER" id="PTHR36931:SF1">
    <property type="entry name" value="UPF0153 PROTEIN YEIW"/>
    <property type="match status" value="1"/>
</dbReference>